<keyword evidence="7" id="KW-0456">Lyase</keyword>
<comment type="cofactor">
    <cofactor evidence="1">
        <name>pyruvate</name>
        <dbReference type="ChEBI" id="CHEBI:15361"/>
    </cofactor>
</comment>
<gene>
    <name evidence="10" type="ORF">M23134_05897</name>
</gene>
<keyword evidence="8" id="KW-0704">Schiff base</keyword>
<keyword evidence="11" id="KW-1185">Reference proteome</keyword>
<dbReference type="AlphaFoldDB" id="A1ZWV0"/>
<dbReference type="Gene3D" id="3.60.90.10">
    <property type="entry name" value="S-adenosylmethionine decarboxylase"/>
    <property type="match status" value="1"/>
</dbReference>
<keyword evidence="6" id="KW-0865">Zymogen</keyword>
<evidence type="ECO:0000313" key="11">
    <source>
        <dbReference type="Proteomes" id="UP000004095"/>
    </source>
</evidence>
<evidence type="ECO:0000256" key="5">
    <source>
        <dbReference type="ARBA" id="ARBA00023115"/>
    </source>
</evidence>
<dbReference type="GO" id="GO:0004014">
    <property type="term" value="F:adenosylmethionine decarboxylase activity"/>
    <property type="evidence" value="ECO:0007669"/>
    <property type="project" value="InterPro"/>
</dbReference>
<evidence type="ECO:0000256" key="7">
    <source>
        <dbReference type="ARBA" id="ARBA00023239"/>
    </source>
</evidence>
<keyword evidence="2" id="KW-0210">Decarboxylase</keyword>
<keyword evidence="9" id="KW-0670">Pyruvate</keyword>
<name>A1ZWV0_MICM2</name>
<dbReference type="SUPFAM" id="SSF56276">
    <property type="entry name" value="S-adenosylmethionine decarboxylase"/>
    <property type="match status" value="1"/>
</dbReference>
<dbReference type="PANTHER" id="PTHR33866:SF2">
    <property type="entry name" value="S-ADENOSYLMETHIONINE DECARBOXYLASE PROENZYME"/>
    <property type="match status" value="1"/>
</dbReference>
<dbReference type="PANTHER" id="PTHR33866">
    <property type="entry name" value="S-ADENOSYLMETHIONINE DECARBOXYLASE PROENZYME"/>
    <property type="match status" value="1"/>
</dbReference>
<accession>A1ZWV0</accession>
<evidence type="ECO:0000256" key="9">
    <source>
        <dbReference type="ARBA" id="ARBA00023317"/>
    </source>
</evidence>
<keyword evidence="4" id="KW-0745">Spermidine biosynthesis</keyword>
<evidence type="ECO:0000256" key="3">
    <source>
        <dbReference type="ARBA" id="ARBA00022813"/>
    </source>
</evidence>
<dbReference type="InterPro" id="IPR016067">
    <property type="entry name" value="S-AdoMet_deCO2ase_core"/>
</dbReference>
<dbReference type="GO" id="GO:0008295">
    <property type="term" value="P:spermidine biosynthetic process"/>
    <property type="evidence" value="ECO:0007669"/>
    <property type="project" value="UniProtKB-KW"/>
</dbReference>
<dbReference type="GO" id="GO:0005829">
    <property type="term" value="C:cytosol"/>
    <property type="evidence" value="ECO:0007669"/>
    <property type="project" value="TreeGrafter"/>
</dbReference>
<dbReference type="Proteomes" id="UP000004095">
    <property type="component" value="Unassembled WGS sequence"/>
</dbReference>
<proteinExistence type="predicted"/>
<dbReference type="EMBL" id="AAWS01000054">
    <property type="protein sequence ID" value="EAY25127.1"/>
    <property type="molecule type" value="Genomic_DNA"/>
</dbReference>
<sequence>MKKSFDHVLTESGFTILNFMEHFFQPQGYTAIWLLGESHFALHTFPEENKTYIELSSCNEQMYDLFIKLIKLPVLKES</sequence>
<dbReference type="Pfam" id="PF02675">
    <property type="entry name" value="AdoMet_dc"/>
    <property type="match status" value="1"/>
</dbReference>
<evidence type="ECO:0000313" key="10">
    <source>
        <dbReference type="EMBL" id="EAY25127.1"/>
    </source>
</evidence>
<dbReference type="eggNOG" id="COG1586">
    <property type="taxonomic scope" value="Bacteria"/>
</dbReference>
<reference evidence="10 11" key="1">
    <citation type="submission" date="2007-01" db="EMBL/GenBank/DDBJ databases">
        <authorList>
            <person name="Haygood M."/>
            <person name="Podell S."/>
            <person name="Anderson C."/>
            <person name="Hopkinson B."/>
            <person name="Roe K."/>
            <person name="Barbeau K."/>
            <person name="Gaasterland T."/>
            <person name="Ferriera S."/>
            <person name="Johnson J."/>
            <person name="Kravitz S."/>
            <person name="Beeson K."/>
            <person name="Sutton G."/>
            <person name="Rogers Y.-H."/>
            <person name="Friedman R."/>
            <person name="Frazier M."/>
            <person name="Venter J.C."/>
        </authorList>
    </citation>
    <scope>NUCLEOTIDE SEQUENCE [LARGE SCALE GENOMIC DNA]</scope>
    <source>
        <strain evidence="10 11">ATCC 23134</strain>
    </source>
</reference>
<dbReference type="InterPro" id="IPR003826">
    <property type="entry name" value="AdoMetDC_fam_prok"/>
</dbReference>
<protein>
    <recommendedName>
        <fullName evidence="12">Spermidine synthase</fullName>
    </recommendedName>
</protein>
<keyword evidence="3" id="KW-0068">Autocatalytic cleavage</keyword>
<keyword evidence="5" id="KW-0620">Polyamine biosynthesis</keyword>
<evidence type="ECO:0000256" key="2">
    <source>
        <dbReference type="ARBA" id="ARBA00022793"/>
    </source>
</evidence>
<comment type="caution">
    <text evidence="10">The sequence shown here is derived from an EMBL/GenBank/DDBJ whole genome shotgun (WGS) entry which is preliminary data.</text>
</comment>
<evidence type="ECO:0000256" key="6">
    <source>
        <dbReference type="ARBA" id="ARBA00023145"/>
    </source>
</evidence>
<evidence type="ECO:0008006" key="12">
    <source>
        <dbReference type="Google" id="ProtNLM"/>
    </source>
</evidence>
<evidence type="ECO:0000256" key="1">
    <source>
        <dbReference type="ARBA" id="ARBA00001928"/>
    </source>
</evidence>
<evidence type="ECO:0000256" key="4">
    <source>
        <dbReference type="ARBA" id="ARBA00023066"/>
    </source>
</evidence>
<organism evidence="10 11">
    <name type="scientific">Microscilla marina ATCC 23134</name>
    <dbReference type="NCBI Taxonomy" id="313606"/>
    <lineage>
        <taxon>Bacteria</taxon>
        <taxon>Pseudomonadati</taxon>
        <taxon>Bacteroidota</taxon>
        <taxon>Cytophagia</taxon>
        <taxon>Cytophagales</taxon>
        <taxon>Microscillaceae</taxon>
        <taxon>Microscilla</taxon>
    </lineage>
</organism>
<evidence type="ECO:0000256" key="8">
    <source>
        <dbReference type="ARBA" id="ARBA00023270"/>
    </source>
</evidence>